<keyword evidence="2" id="KW-1185">Reference proteome</keyword>
<proteinExistence type="predicted"/>
<sequence length="53" mass="6335">MHHLTMENVPCIAYKICGNTQRQCFLSYHRFDKLVDGWSDDDHVHDLAFLEFH</sequence>
<reference evidence="1 2" key="1">
    <citation type="submission" date="2024-01" db="EMBL/GenBank/DDBJ databases">
        <title>Genome assemblies of Stephania.</title>
        <authorList>
            <person name="Yang L."/>
        </authorList>
    </citation>
    <scope>NUCLEOTIDE SEQUENCE [LARGE SCALE GENOMIC DNA]</scope>
    <source>
        <strain evidence="1">YNDBR</strain>
        <tissue evidence="1">Leaf</tissue>
    </source>
</reference>
<evidence type="ECO:0000313" key="2">
    <source>
        <dbReference type="Proteomes" id="UP001420932"/>
    </source>
</evidence>
<accession>A0AAP0L1V1</accession>
<evidence type="ECO:0000313" key="1">
    <source>
        <dbReference type="EMBL" id="KAK9162913.1"/>
    </source>
</evidence>
<dbReference type="EMBL" id="JBBNAF010000002">
    <property type="protein sequence ID" value="KAK9162913.1"/>
    <property type="molecule type" value="Genomic_DNA"/>
</dbReference>
<dbReference type="Proteomes" id="UP001420932">
    <property type="component" value="Unassembled WGS sequence"/>
</dbReference>
<gene>
    <name evidence="1" type="ORF">Syun_003815</name>
</gene>
<dbReference type="AlphaFoldDB" id="A0AAP0L1V1"/>
<organism evidence="1 2">
    <name type="scientific">Stephania yunnanensis</name>
    <dbReference type="NCBI Taxonomy" id="152371"/>
    <lineage>
        <taxon>Eukaryota</taxon>
        <taxon>Viridiplantae</taxon>
        <taxon>Streptophyta</taxon>
        <taxon>Embryophyta</taxon>
        <taxon>Tracheophyta</taxon>
        <taxon>Spermatophyta</taxon>
        <taxon>Magnoliopsida</taxon>
        <taxon>Ranunculales</taxon>
        <taxon>Menispermaceae</taxon>
        <taxon>Menispermoideae</taxon>
        <taxon>Cissampelideae</taxon>
        <taxon>Stephania</taxon>
    </lineage>
</organism>
<name>A0AAP0L1V1_9MAGN</name>
<protein>
    <submittedName>
        <fullName evidence="1">Uncharacterized protein</fullName>
    </submittedName>
</protein>
<comment type="caution">
    <text evidence="1">The sequence shown here is derived from an EMBL/GenBank/DDBJ whole genome shotgun (WGS) entry which is preliminary data.</text>
</comment>